<keyword evidence="2" id="KW-1185">Reference proteome</keyword>
<comment type="caution">
    <text evidence="1">The sequence shown here is derived from an EMBL/GenBank/DDBJ whole genome shotgun (WGS) entry which is preliminary data.</text>
</comment>
<organism evidence="1 2">
    <name type="scientific">Paramuricea clavata</name>
    <name type="common">Red gorgonian</name>
    <name type="synonym">Violescent sea-whip</name>
    <dbReference type="NCBI Taxonomy" id="317549"/>
    <lineage>
        <taxon>Eukaryota</taxon>
        <taxon>Metazoa</taxon>
        <taxon>Cnidaria</taxon>
        <taxon>Anthozoa</taxon>
        <taxon>Octocorallia</taxon>
        <taxon>Malacalcyonacea</taxon>
        <taxon>Plexauridae</taxon>
        <taxon>Paramuricea</taxon>
    </lineage>
</organism>
<gene>
    <name evidence="1" type="ORF">PACLA_8A044415</name>
</gene>
<dbReference type="EMBL" id="CACRXK020005198">
    <property type="protein sequence ID" value="CAB4005424.1"/>
    <property type="molecule type" value="Genomic_DNA"/>
</dbReference>
<sequence length="302" mass="35536">MLRLRITENHQRIRKFERDLMPLENTIRNTRGERLWRRLQRELVGYLGDLKATTIEKHQTKLKNWQKVKSNEARYVNRESKWLVNLSTKSFTTDEVSLLCKDLKFAPTPRKIPTMDMIAEIENAIWNLDDLSKAEIRMETSNSLKRARLPKDNMSKVERQTLKGLQADESIIILKADKGNRTVVMDRTEYDEKILNMLNDQQTYKKLEKDPRNVCEKEMKKLLSSKAERMDDKLLKKLKTTDGPTPRIYGLPKIHKNNNPLRPIVSFSGSTTYQLSKYLSLILSPLVGKTEYHIRNTYEWDI</sequence>
<accession>A0A7D9IGR2</accession>
<proteinExistence type="predicted"/>
<dbReference type="OrthoDB" id="5974038at2759"/>
<evidence type="ECO:0000313" key="2">
    <source>
        <dbReference type="Proteomes" id="UP001152795"/>
    </source>
</evidence>
<name>A0A7D9IGR2_PARCT</name>
<evidence type="ECO:0000313" key="1">
    <source>
        <dbReference type="EMBL" id="CAB4005424.1"/>
    </source>
</evidence>
<protein>
    <submittedName>
        <fullName evidence="1">Uncharacterized protein</fullName>
    </submittedName>
</protein>
<reference evidence="1" key="1">
    <citation type="submission" date="2020-04" db="EMBL/GenBank/DDBJ databases">
        <authorList>
            <person name="Alioto T."/>
            <person name="Alioto T."/>
            <person name="Gomez Garrido J."/>
        </authorList>
    </citation>
    <scope>NUCLEOTIDE SEQUENCE</scope>
    <source>
        <strain evidence="1">A484AB</strain>
    </source>
</reference>
<dbReference type="Proteomes" id="UP001152795">
    <property type="component" value="Unassembled WGS sequence"/>
</dbReference>
<dbReference type="PANTHER" id="PTHR21301">
    <property type="entry name" value="REVERSE TRANSCRIPTASE"/>
    <property type="match status" value="1"/>
</dbReference>
<dbReference type="PANTHER" id="PTHR21301:SF10">
    <property type="entry name" value="REVERSE TRANSCRIPTASE DOMAIN-CONTAINING PROTEIN"/>
    <property type="match status" value="1"/>
</dbReference>
<dbReference type="AlphaFoldDB" id="A0A7D9IGR2"/>